<sequence length="72" mass="8323">MLINKTKRAEQNLNNLPFLALQAEQIEFLGSSAEFKTQIIELIRNAKNVFMLPHFIGKKMKRGRKSSMKFIA</sequence>
<accession>A4NVP3</accession>
<dbReference type="AlphaFoldDB" id="A4NVP3"/>
<keyword evidence="1" id="KW-0808">Transferase</keyword>
<proteinExistence type="predicted"/>
<dbReference type="EMBL" id="AAZJ01000001">
    <property type="protein sequence ID" value="EDK14834.1"/>
    <property type="molecule type" value="Genomic_DNA"/>
</dbReference>
<reference evidence="1 2" key="1">
    <citation type="journal article" date="2007" name="Genome Biol.">
        <title>Characterization and modeling of the Haemophilus influenzae core and supragenomes based on the complete genomic sequences of Rd and 12 clinical nontypeable strains.</title>
        <authorList>
            <person name="Hogg J.S."/>
            <person name="Hu F.Z."/>
            <person name="Janto B."/>
            <person name="Boissy R."/>
            <person name="Hayes J."/>
            <person name="Keefe R."/>
            <person name="Post J.C."/>
            <person name="Ehrlich G.D."/>
        </authorList>
    </citation>
    <scope>NUCLEOTIDE SEQUENCE [LARGE SCALE GENOMIC DNA]</scope>
    <source>
        <strain evidence="1 2">22.4-21</strain>
    </source>
</reference>
<gene>
    <name evidence="1" type="primary">pssA</name>
    <name evidence="1" type="ORF">CGSHiR3021_10015</name>
</gene>
<name>A4NVP3_HAEIF</name>
<dbReference type="Proteomes" id="UP000005596">
    <property type="component" value="Unassembled WGS sequence"/>
</dbReference>
<evidence type="ECO:0000313" key="2">
    <source>
        <dbReference type="Proteomes" id="UP000005596"/>
    </source>
</evidence>
<dbReference type="GO" id="GO:0003882">
    <property type="term" value="F:CDP-diacylglycerol-serine O-phosphatidyltransferase activity"/>
    <property type="evidence" value="ECO:0007669"/>
    <property type="project" value="UniProtKB-EC"/>
</dbReference>
<organism evidence="1 2">
    <name type="scientific">Haemophilus influenzae 22.4-21</name>
    <dbReference type="NCBI Taxonomy" id="375063"/>
    <lineage>
        <taxon>Bacteria</taxon>
        <taxon>Pseudomonadati</taxon>
        <taxon>Pseudomonadota</taxon>
        <taxon>Gammaproteobacteria</taxon>
        <taxon>Pasteurellales</taxon>
        <taxon>Pasteurellaceae</taxon>
        <taxon>Haemophilus</taxon>
    </lineage>
</organism>
<protein>
    <submittedName>
        <fullName evidence="1">Phosphatidylserine synthase</fullName>
        <ecNumber evidence="1">2.7.8.8</ecNumber>
    </submittedName>
</protein>
<evidence type="ECO:0000313" key="1">
    <source>
        <dbReference type="EMBL" id="EDK14834.1"/>
    </source>
</evidence>
<dbReference type="EC" id="2.7.8.8" evidence="1"/>